<dbReference type="Proteomes" id="UP001597304">
    <property type="component" value="Unassembled WGS sequence"/>
</dbReference>
<gene>
    <name evidence="2" type="ORF">ACFSF0_10580</name>
</gene>
<protein>
    <submittedName>
        <fullName evidence="2">Uncharacterized protein</fullName>
    </submittedName>
</protein>
<dbReference type="EMBL" id="JBHUEJ010000019">
    <property type="protein sequence ID" value="MFD1711054.1"/>
    <property type="molecule type" value="Genomic_DNA"/>
</dbReference>
<name>A0ABW4KV36_9BURK</name>
<accession>A0ABW4KV36</accession>
<comment type="caution">
    <text evidence="2">The sequence shown here is derived from an EMBL/GenBank/DDBJ whole genome shotgun (WGS) entry which is preliminary data.</text>
</comment>
<evidence type="ECO:0000256" key="1">
    <source>
        <dbReference type="SAM" id="MobiDB-lite"/>
    </source>
</evidence>
<evidence type="ECO:0000313" key="2">
    <source>
        <dbReference type="EMBL" id="MFD1711054.1"/>
    </source>
</evidence>
<keyword evidence="3" id="KW-1185">Reference proteome</keyword>
<feature type="region of interest" description="Disordered" evidence="1">
    <location>
        <begin position="38"/>
        <end position="65"/>
    </location>
</feature>
<reference evidence="3" key="1">
    <citation type="journal article" date="2019" name="Int. J. Syst. Evol. Microbiol.">
        <title>The Global Catalogue of Microorganisms (GCM) 10K type strain sequencing project: providing services to taxonomists for standard genome sequencing and annotation.</title>
        <authorList>
            <consortium name="The Broad Institute Genomics Platform"/>
            <consortium name="The Broad Institute Genome Sequencing Center for Infectious Disease"/>
            <person name="Wu L."/>
            <person name="Ma J."/>
        </authorList>
    </citation>
    <scope>NUCLEOTIDE SEQUENCE [LARGE SCALE GENOMIC DNA]</scope>
    <source>
        <strain evidence="3">LMG 29247</strain>
    </source>
</reference>
<sequence length="65" mass="6762">MAKVSIRREQSQVLILPARQLNAALRKSAERAHRLAQAFGKTVPGTPAAQAKKAAGGKPSKSAAA</sequence>
<feature type="compositionally biased region" description="Low complexity" evidence="1">
    <location>
        <begin position="47"/>
        <end position="65"/>
    </location>
</feature>
<evidence type="ECO:0000313" key="3">
    <source>
        <dbReference type="Proteomes" id="UP001597304"/>
    </source>
</evidence>
<proteinExistence type="predicted"/>
<dbReference type="RefSeq" id="WP_147911451.1">
    <property type="nucleotide sequence ID" value="NZ_JBHUEJ010000019.1"/>
</dbReference>
<organism evidence="2 3">
    <name type="scientific">Ottowia flava</name>
    <dbReference type="NCBI Taxonomy" id="2675430"/>
    <lineage>
        <taxon>Bacteria</taxon>
        <taxon>Pseudomonadati</taxon>
        <taxon>Pseudomonadota</taxon>
        <taxon>Betaproteobacteria</taxon>
        <taxon>Burkholderiales</taxon>
        <taxon>Comamonadaceae</taxon>
        <taxon>Ottowia</taxon>
    </lineage>
</organism>